<accession>A0A2K3JTI0</accession>
<evidence type="ECO:0000313" key="1">
    <source>
        <dbReference type="EMBL" id="PNX57298.1"/>
    </source>
</evidence>
<organism evidence="1 2">
    <name type="scientific">Trifolium pratense</name>
    <name type="common">Red clover</name>
    <dbReference type="NCBI Taxonomy" id="57577"/>
    <lineage>
        <taxon>Eukaryota</taxon>
        <taxon>Viridiplantae</taxon>
        <taxon>Streptophyta</taxon>
        <taxon>Embryophyta</taxon>
        <taxon>Tracheophyta</taxon>
        <taxon>Spermatophyta</taxon>
        <taxon>Magnoliopsida</taxon>
        <taxon>eudicotyledons</taxon>
        <taxon>Gunneridae</taxon>
        <taxon>Pentapetalae</taxon>
        <taxon>rosids</taxon>
        <taxon>fabids</taxon>
        <taxon>Fabales</taxon>
        <taxon>Fabaceae</taxon>
        <taxon>Papilionoideae</taxon>
        <taxon>50 kb inversion clade</taxon>
        <taxon>NPAAA clade</taxon>
        <taxon>Hologalegina</taxon>
        <taxon>IRL clade</taxon>
        <taxon>Trifolieae</taxon>
        <taxon>Trifolium</taxon>
    </lineage>
</organism>
<dbReference type="EMBL" id="ASHM01123002">
    <property type="protein sequence ID" value="PNX57298.1"/>
    <property type="molecule type" value="Genomic_DNA"/>
</dbReference>
<dbReference type="ExpressionAtlas" id="A0A2K3JTI0">
    <property type="expression patterns" value="baseline"/>
</dbReference>
<protein>
    <submittedName>
        <fullName evidence="1">Uncharacterized protein</fullName>
    </submittedName>
</protein>
<reference evidence="1 2" key="2">
    <citation type="journal article" date="2017" name="Front. Plant Sci.">
        <title>Gene Classification and Mining of Molecular Markers Useful in Red Clover (Trifolium pratense) Breeding.</title>
        <authorList>
            <person name="Istvanek J."/>
            <person name="Dluhosova J."/>
            <person name="Dluhos P."/>
            <person name="Patkova L."/>
            <person name="Nedelnik J."/>
            <person name="Repkova J."/>
        </authorList>
    </citation>
    <scope>NUCLEOTIDE SEQUENCE [LARGE SCALE GENOMIC DNA]</scope>
    <source>
        <strain evidence="2">cv. Tatra</strain>
        <tissue evidence="1">Young leaves</tissue>
    </source>
</reference>
<dbReference type="Proteomes" id="UP000236291">
    <property type="component" value="Unassembled WGS sequence"/>
</dbReference>
<evidence type="ECO:0000313" key="2">
    <source>
        <dbReference type="Proteomes" id="UP000236291"/>
    </source>
</evidence>
<name>A0A2K3JTI0_TRIPR</name>
<reference evidence="1 2" key="1">
    <citation type="journal article" date="2014" name="Am. J. Bot.">
        <title>Genome assembly and annotation for red clover (Trifolium pratense; Fabaceae).</title>
        <authorList>
            <person name="Istvanek J."/>
            <person name="Jaros M."/>
            <person name="Krenek A."/>
            <person name="Repkova J."/>
        </authorList>
    </citation>
    <scope>NUCLEOTIDE SEQUENCE [LARGE SCALE GENOMIC DNA]</scope>
    <source>
        <strain evidence="2">cv. Tatra</strain>
        <tissue evidence="1">Young leaves</tissue>
    </source>
</reference>
<dbReference type="AlphaFoldDB" id="A0A2K3JTI0"/>
<proteinExistence type="predicted"/>
<sequence length="75" mass="8554">ADDLWSTANSGHTSYLNHASLISKLCERVKVYPEMNEEMVMPSLSINAKWIEKKFTVSKKIPVHPHKLLNVGYNI</sequence>
<gene>
    <name evidence="1" type="ORF">L195_g058625</name>
</gene>
<comment type="caution">
    <text evidence="1">The sequence shown here is derived from an EMBL/GenBank/DDBJ whole genome shotgun (WGS) entry which is preliminary data.</text>
</comment>
<feature type="non-terminal residue" evidence="1">
    <location>
        <position position="1"/>
    </location>
</feature>